<evidence type="ECO:0000256" key="1">
    <source>
        <dbReference type="SAM" id="MobiDB-lite"/>
    </source>
</evidence>
<evidence type="ECO:0000256" key="2">
    <source>
        <dbReference type="SAM" id="SignalP"/>
    </source>
</evidence>
<dbReference type="OrthoDB" id="8886319at2759"/>
<comment type="caution">
    <text evidence="3">The sequence shown here is derived from an EMBL/GenBank/DDBJ whole genome shotgun (WGS) entry which is preliminary data.</text>
</comment>
<evidence type="ECO:0000313" key="4">
    <source>
        <dbReference type="Proteomes" id="UP001152888"/>
    </source>
</evidence>
<feature type="chain" id="PRO_5040479744" evidence="2">
    <location>
        <begin position="16"/>
        <end position="400"/>
    </location>
</feature>
<evidence type="ECO:0000313" key="3">
    <source>
        <dbReference type="EMBL" id="CAH1999589.1"/>
    </source>
</evidence>
<organism evidence="3 4">
    <name type="scientific">Acanthoscelides obtectus</name>
    <name type="common">Bean weevil</name>
    <name type="synonym">Bruchus obtectus</name>
    <dbReference type="NCBI Taxonomy" id="200917"/>
    <lineage>
        <taxon>Eukaryota</taxon>
        <taxon>Metazoa</taxon>
        <taxon>Ecdysozoa</taxon>
        <taxon>Arthropoda</taxon>
        <taxon>Hexapoda</taxon>
        <taxon>Insecta</taxon>
        <taxon>Pterygota</taxon>
        <taxon>Neoptera</taxon>
        <taxon>Endopterygota</taxon>
        <taxon>Coleoptera</taxon>
        <taxon>Polyphaga</taxon>
        <taxon>Cucujiformia</taxon>
        <taxon>Chrysomeloidea</taxon>
        <taxon>Chrysomelidae</taxon>
        <taxon>Bruchinae</taxon>
        <taxon>Bruchini</taxon>
        <taxon>Acanthoscelides</taxon>
    </lineage>
</organism>
<keyword evidence="4" id="KW-1185">Reference proteome</keyword>
<dbReference type="AlphaFoldDB" id="A0A9P0PUN7"/>
<feature type="signal peptide" evidence="2">
    <location>
        <begin position="1"/>
        <end position="15"/>
    </location>
</feature>
<reference evidence="3" key="1">
    <citation type="submission" date="2022-03" db="EMBL/GenBank/DDBJ databases">
        <authorList>
            <person name="Sayadi A."/>
        </authorList>
    </citation>
    <scope>NUCLEOTIDE SEQUENCE</scope>
</reference>
<proteinExistence type="predicted"/>
<keyword evidence="2" id="KW-0732">Signal</keyword>
<name>A0A9P0PUN7_ACAOB</name>
<feature type="region of interest" description="Disordered" evidence="1">
    <location>
        <begin position="237"/>
        <end position="263"/>
    </location>
</feature>
<sequence>MKLILVFLGVTCACGSTLNIPDLSPLAKVKEIVVPINRIPIDEESHILKIPPKQKFPGSTAAALLPALKPTMDINIEEAKINPPSRPEIGALKIISLGKRSYKQNDADVPADKSNEILPETDAEAFQNANCDAFAGETAKNEVSDKKLAEQATNISKKYSLISEDATEDPVGTVTEIITSGKTLLDKFLPEEVINEHVYKSNSDESATELTTESIKETTKNGFSNKAEDYVATIENTRKGETSGESHSVKRVESTSESSTKMEKVVASVERSGMSVATKKSIKDEAIAQIQEAQDDLRFGVTSPRRVTHGRGKWVHIPSGMLFAIGPQHIYVGFAGEELNKEPNHKSVPPIRDSGPRERNGMAFVSEEEKAIQRSGQILMILSLGILAMDLLETAINVIE</sequence>
<dbReference type="Proteomes" id="UP001152888">
    <property type="component" value="Unassembled WGS sequence"/>
</dbReference>
<gene>
    <name evidence="3" type="ORF">ACAOBT_LOCUS25071</name>
</gene>
<accession>A0A9P0PUN7</accession>
<dbReference type="EMBL" id="CAKOFQ010007373">
    <property type="protein sequence ID" value="CAH1999589.1"/>
    <property type="molecule type" value="Genomic_DNA"/>
</dbReference>
<protein>
    <submittedName>
        <fullName evidence="3">Uncharacterized protein</fullName>
    </submittedName>
</protein>